<evidence type="ECO:0000259" key="4">
    <source>
        <dbReference type="Pfam" id="PF07992"/>
    </source>
</evidence>
<sequence>MTPQTTGPARYVIIGNGVAGTTAADTLRKGDPQCRIDIVGDEPYPLYNRVALPNVLKGKTAPERTIIRQIAWHAQNRVELHLETTVTRVDTERKVVTTSDGRDFVYDKLLIATGGRPNPLRAEGVDGVKGIYNFQTLDDTKAIVARTEAARAAVTVGGSFIAYELTEGFRHRNIPTHWLVRGPRFLHRIVDEDGGALVDQLAREVGVETHYGESVVSVEKTGGEVSAVMTTSGKRLECNLVGVGVGLTLRTEFLRSTPVKVNVGVVTNEYLETSVPDVYAAGDVAEFFDPYVGTHNQMGTWNSASAHGRTSAQNMLGARQAFDEVPYYTSTMFESQMAAIGSTPDVRPDMEAISRVDMNARVYRRLFFYEGRLAGAVLVGDIRVRRQLMDVIRGRQVVPPEERAQLAAV</sequence>
<dbReference type="GO" id="GO:0008942">
    <property type="term" value="F:nitrite reductase [NAD(P)H] activity"/>
    <property type="evidence" value="ECO:0007669"/>
    <property type="project" value="UniProtKB-EC"/>
</dbReference>
<dbReference type="Gene3D" id="3.50.50.60">
    <property type="entry name" value="FAD/NAD(P)-binding domain"/>
    <property type="match status" value="2"/>
</dbReference>
<dbReference type="Pfam" id="PF07992">
    <property type="entry name" value="Pyr_redox_2"/>
    <property type="match status" value="1"/>
</dbReference>
<dbReference type="Pfam" id="PF18267">
    <property type="entry name" value="Rubredoxin_C"/>
    <property type="match status" value="1"/>
</dbReference>
<dbReference type="InterPro" id="IPR023753">
    <property type="entry name" value="FAD/NAD-binding_dom"/>
</dbReference>
<dbReference type="InterPro" id="IPR036188">
    <property type="entry name" value="FAD/NAD-bd_sf"/>
</dbReference>
<evidence type="ECO:0000313" key="6">
    <source>
        <dbReference type="EMBL" id="CAA9243257.1"/>
    </source>
</evidence>
<accession>A0A6J4I6F8</accession>
<keyword evidence="2" id="KW-0285">Flavoprotein</keyword>
<dbReference type="InterPro" id="IPR016156">
    <property type="entry name" value="FAD/NAD-linked_Rdtase_dimer_sf"/>
</dbReference>
<proteinExistence type="predicted"/>
<dbReference type="Gene3D" id="3.30.390.30">
    <property type="match status" value="1"/>
</dbReference>
<evidence type="ECO:0000256" key="3">
    <source>
        <dbReference type="ARBA" id="ARBA00022827"/>
    </source>
</evidence>
<gene>
    <name evidence="6" type="ORF">AVDCRST_MAG77-1798</name>
</gene>
<keyword evidence="6" id="KW-0560">Oxidoreductase</keyword>
<reference evidence="6" key="1">
    <citation type="submission" date="2020-02" db="EMBL/GenBank/DDBJ databases">
        <authorList>
            <person name="Meier V. D."/>
        </authorList>
    </citation>
    <scope>NUCLEOTIDE SEQUENCE</scope>
    <source>
        <strain evidence="6">AVDCRST_MAG77</strain>
    </source>
</reference>
<protein>
    <submittedName>
        <fullName evidence="6">Nitrite reductase probable [NAD(P)H] subunit</fullName>
        <ecNumber evidence="6">1.7.1.4</ecNumber>
    </submittedName>
</protein>
<keyword evidence="3" id="KW-0274">FAD</keyword>
<evidence type="ECO:0000259" key="5">
    <source>
        <dbReference type="Pfam" id="PF18267"/>
    </source>
</evidence>
<dbReference type="AlphaFoldDB" id="A0A6J4I6F8"/>
<evidence type="ECO:0000256" key="1">
    <source>
        <dbReference type="ARBA" id="ARBA00001974"/>
    </source>
</evidence>
<dbReference type="PRINTS" id="PR00368">
    <property type="entry name" value="FADPNR"/>
</dbReference>
<dbReference type="InterPro" id="IPR041575">
    <property type="entry name" value="Rubredoxin_C"/>
</dbReference>
<comment type="cofactor">
    <cofactor evidence="1">
        <name>FAD</name>
        <dbReference type="ChEBI" id="CHEBI:57692"/>
    </cofactor>
</comment>
<feature type="domain" description="FAD/NAD(P)-binding" evidence="4">
    <location>
        <begin position="10"/>
        <end position="308"/>
    </location>
</feature>
<dbReference type="EC" id="1.7.1.4" evidence="6"/>
<dbReference type="EMBL" id="CADCTC010000105">
    <property type="protein sequence ID" value="CAA9243257.1"/>
    <property type="molecule type" value="Genomic_DNA"/>
</dbReference>
<evidence type="ECO:0000256" key="2">
    <source>
        <dbReference type="ARBA" id="ARBA00022630"/>
    </source>
</evidence>
<dbReference type="InterPro" id="IPR050260">
    <property type="entry name" value="FAD-bd_OxRdtase"/>
</dbReference>
<organism evidence="6">
    <name type="scientific">uncultured Chloroflexota bacterium</name>
    <dbReference type="NCBI Taxonomy" id="166587"/>
    <lineage>
        <taxon>Bacteria</taxon>
        <taxon>Bacillati</taxon>
        <taxon>Chloroflexota</taxon>
        <taxon>environmental samples</taxon>
    </lineage>
</organism>
<dbReference type="PANTHER" id="PTHR43429:SF3">
    <property type="entry name" value="NITRITE REDUCTASE [NAD(P)H]"/>
    <property type="match status" value="1"/>
</dbReference>
<dbReference type="SUPFAM" id="SSF51905">
    <property type="entry name" value="FAD/NAD(P)-binding domain"/>
    <property type="match status" value="2"/>
</dbReference>
<dbReference type="PRINTS" id="PR00469">
    <property type="entry name" value="PNDRDTASEII"/>
</dbReference>
<feature type="domain" description="NADH-rubredoxin oxidoreductase C-terminal" evidence="5">
    <location>
        <begin position="348"/>
        <end position="393"/>
    </location>
</feature>
<dbReference type="PANTHER" id="PTHR43429">
    <property type="entry name" value="PYRIDINE NUCLEOTIDE-DISULFIDE OXIDOREDUCTASE DOMAIN-CONTAINING"/>
    <property type="match status" value="1"/>
</dbReference>
<name>A0A6J4I6F8_9CHLR</name>